<dbReference type="GO" id="GO:0015074">
    <property type="term" value="P:DNA integration"/>
    <property type="evidence" value="ECO:0007669"/>
    <property type="project" value="UniProtKB-KW"/>
</dbReference>
<dbReference type="Pfam" id="PF00589">
    <property type="entry name" value="Phage_integrase"/>
    <property type="match status" value="1"/>
</dbReference>
<dbReference type="InterPro" id="IPR050090">
    <property type="entry name" value="Tyrosine_recombinase_XerCD"/>
</dbReference>
<dbReference type="OrthoDB" id="662444at2"/>
<keyword evidence="2" id="KW-0229">DNA integration</keyword>
<sequence length="365" mass="42441">MSLFKRKDSRNWWVEITAPDGKRIQKTTGTQVRELAQEYHDRLQAQMWEQKRLGIKPKRTWQDAVVRYLSEKSQKTTIETDKSHLRWLDPFLNGKYLDEINRDLISEITIARQKPYEIPRKKGPARKIVPKPSTINRTLEIIRAILRKARDDWEWIASCPNIPMMKEPVKRISWITRGQAEALLGYLADHQQSMMRFALETGLRRHNVTHLEWSQVDLERRIAWIHPDQAKAEKAIGVPLSREAVLILRGQTGKHETWVFPYKGLPVTQTSTKTWRDALKKAGIPAGFRWHDLRHTWASWHAQDGTPLHVLQELGGWASAEMVQRYAHLSTEHLASYVDRRVGLKLVGGTDVFPTEKEKGHQEVA</sequence>
<reference evidence="7" key="1">
    <citation type="submission" date="2017-06" db="EMBL/GenBank/DDBJ databases">
        <authorList>
            <person name="Varghese N."/>
            <person name="Submissions S."/>
        </authorList>
    </citation>
    <scope>NUCLEOTIDE SEQUENCE [LARGE SCALE GENOMIC DNA]</scope>
    <source>
        <strain evidence="7">Ca-68</strain>
    </source>
</reference>
<dbReference type="Gene3D" id="1.10.443.10">
    <property type="entry name" value="Intergrase catalytic core"/>
    <property type="match status" value="1"/>
</dbReference>
<protein>
    <submittedName>
        <fullName evidence="6">Site-specific recombinase XerD</fullName>
    </submittedName>
</protein>
<keyword evidence="3" id="KW-0238">DNA-binding</keyword>
<dbReference type="Gene3D" id="1.10.150.130">
    <property type="match status" value="1"/>
</dbReference>
<evidence type="ECO:0000313" key="6">
    <source>
        <dbReference type="EMBL" id="SNS03738.1"/>
    </source>
</evidence>
<proteinExistence type="inferred from homology"/>
<evidence type="ECO:0000256" key="1">
    <source>
        <dbReference type="ARBA" id="ARBA00008857"/>
    </source>
</evidence>
<keyword evidence="4" id="KW-0233">DNA recombination</keyword>
<evidence type="ECO:0000256" key="4">
    <source>
        <dbReference type="ARBA" id="ARBA00023172"/>
    </source>
</evidence>
<evidence type="ECO:0000259" key="5">
    <source>
        <dbReference type="PROSITE" id="PS51898"/>
    </source>
</evidence>
<dbReference type="Proteomes" id="UP000198305">
    <property type="component" value="Unassembled WGS sequence"/>
</dbReference>
<dbReference type="PANTHER" id="PTHR30349">
    <property type="entry name" value="PHAGE INTEGRASE-RELATED"/>
    <property type="match status" value="1"/>
</dbReference>
<dbReference type="SUPFAM" id="SSF56349">
    <property type="entry name" value="DNA breaking-rejoining enzymes"/>
    <property type="match status" value="1"/>
</dbReference>
<organism evidence="6 7">
    <name type="scientific">Methylobacillus rhizosphaerae</name>
    <dbReference type="NCBI Taxonomy" id="551994"/>
    <lineage>
        <taxon>Bacteria</taxon>
        <taxon>Pseudomonadati</taxon>
        <taxon>Pseudomonadota</taxon>
        <taxon>Betaproteobacteria</taxon>
        <taxon>Nitrosomonadales</taxon>
        <taxon>Methylophilaceae</taxon>
        <taxon>Methylobacillus</taxon>
    </lineage>
</organism>
<dbReference type="EMBL" id="FZOA01000014">
    <property type="protein sequence ID" value="SNS03738.1"/>
    <property type="molecule type" value="Genomic_DNA"/>
</dbReference>
<gene>
    <name evidence="6" type="ORF">SAMN05192560_2331</name>
</gene>
<dbReference type="RefSeq" id="WP_089376379.1">
    <property type="nucleotide sequence ID" value="NZ_FZOA01000014.1"/>
</dbReference>
<dbReference type="PANTHER" id="PTHR30349:SF64">
    <property type="entry name" value="PROPHAGE INTEGRASE INTD-RELATED"/>
    <property type="match status" value="1"/>
</dbReference>
<feature type="domain" description="Tyr recombinase" evidence="5">
    <location>
        <begin position="170"/>
        <end position="339"/>
    </location>
</feature>
<name>A0A239B8N7_9PROT</name>
<evidence type="ECO:0000313" key="7">
    <source>
        <dbReference type="Proteomes" id="UP000198305"/>
    </source>
</evidence>
<dbReference type="CDD" id="cd00796">
    <property type="entry name" value="INT_Rci_Hp1_C"/>
    <property type="match status" value="1"/>
</dbReference>
<dbReference type="AlphaFoldDB" id="A0A239B8N7"/>
<evidence type="ECO:0000256" key="2">
    <source>
        <dbReference type="ARBA" id="ARBA00022908"/>
    </source>
</evidence>
<dbReference type="InterPro" id="IPR013762">
    <property type="entry name" value="Integrase-like_cat_sf"/>
</dbReference>
<keyword evidence="7" id="KW-1185">Reference proteome</keyword>
<dbReference type="PROSITE" id="PS51898">
    <property type="entry name" value="TYR_RECOMBINASE"/>
    <property type="match status" value="1"/>
</dbReference>
<dbReference type="GO" id="GO:0003677">
    <property type="term" value="F:DNA binding"/>
    <property type="evidence" value="ECO:0007669"/>
    <property type="project" value="UniProtKB-KW"/>
</dbReference>
<dbReference type="GO" id="GO:0006310">
    <property type="term" value="P:DNA recombination"/>
    <property type="evidence" value="ECO:0007669"/>
    <property type="project" value="UniProtKB-KW"/>
</dbReference>
<dbReference type="InterPro" id="IPR011010">
    <property type="entry name" value="DNA_brk_join_enz"/>
</dbReference>
<comment type="similarity">
    <text evidence="1">Belongs to the 'phage' integrase family.</text>
</comment>
<dbReference type="InterPro" id="IPR010998">
    <property type="entry name" value="Integrase_recombinase_N"/>
</dbReference>
<dbReference type="InterPro" id="IPR002104">
    <property type="entry name" value="Integrase_catalytic"/>
</dbReference>
<evidence type="ECO:0000256" key="3">
    <source>
        <dbReference type="ARBA" id="ARBA00023125"/>
    </source>
</evidence>
<accession>A0A239B8N7</accession>